<proteinExistence type="predicted"/>
<gene>
    <name evidence="1" type="ORF">P7H46_11485</name>
</gene>
<organism evidence="1 2">
    <name type="scientific">Enterococcus pseudoavium</name>
    <dbReference type="NCBI Taxonomy" id="44007"/>
    <lineage>
        <taxon>Bacteria</taxon>
        <taxon>Bacillati</taxon>
        <taxon>Bacillota</taxon>
        <taxon>Bacilli</taxon>
        <taxon>Lactobacillales</taxon>
        <taxon>Enterococcaceae</taxon>
        <taxon>Enterococcus</taxon>
    </lineage>
</organism>
<sequence length="135" mass="15405">MKKVVITSKERLTEGGCNACGFINCTTHTLHFEDRRTATLDELDLPSMVMTIAMKNGWRELVETIGIGEEKISLIKNSQIVSIDETYKQICYKTTSNCIKKTKKIEDINLLFEECNEILGDIFGIDHYLIKIINE</sequence>
<dbReference type="Pfam" id="PF16067">
    <property type="entry name" value="DUF4809"/>
    <property type="match status" value="1"/>
</dbReference>
<protein>
    <submittedName>
        <fullName evidence="1">DUF4809 family protein</fullName>
    </submittedName>
</protein>
<dbReference type="Proteomes" id="UP001269061">
    <property type="component" value="Unassembled WGS sequence"/>
</dbReference>
<dbReference type="InterPro" id="IPR032080">
    <property type="entry name" value="DUF4809"/>
</dbReference>
<name>A0ABU3FK33_9ENTE</name>
<dbReference type="RefSeq" id="WP_311816018.1">
    <property type="nucleotide sequence ID" value="NZ_JARQAV010000001.1"/>
</dbReference>
<reference evidence="1 2" key="1">
    <citation type="submission" date="2023-03" db="EMBL/GenBank/DDBJ databases">
        <authorList>
            <person name="Shen W."/>
            <person name="Cai J."/>
        </authorList>
    </citation>
    <scope>NUCLEOTIDE SEQUENCE [LARGE SCALE GENOMIC DNA]</scope>
    <source>
        <strain evidence="1 2">Y59</strain>
    </source>
</reference>
<keyword evidence="2" id="KW-1185">Reference proteome</keyword>
<dbReference type="EMBL" id="JARQAZ010000009">
    <property type="protein sequence ID" value="MDT2771439.1"/>
    <property type="molecule type" value="Genomic_DNA"/>
</dbReference>
<evidence type="ECO:0000313" key="1">
    <source>
        <dbReference type="EMBL" id="MDT2771439.1"/>
    </source>
</evidence>
<accession>A0ABU3FK33</accession>
<comment type="caution">
    <text evidence="1">The sequence shown here is derived from an EMBL/GenBank/DDBJ whole genome shotgun (WGS) entry which is preliminary data.</text>
</comment>
<evidence type="ECO:0000313" key="2">
    <source>
        <dbReference type="Proteomes" id="UP001269061"/>
    </source>
</evidence>